<accession>A0A7H8QMY3</accession>
<evidence type="ECO:0000313" key="1">
    <source>
        <dbReference type="EMBL" id="QKX55238.1"/>
    </source>
</evidence>
<protein>
    <submittedName>
        <fullName evidence="1">Uncharacterized protein</fullName>
    </submittedName>
</protein>
<dbReference type="RefSeq" id="XP_035341417.1">
    <property type="nucleotide sequence ID" value="XM_035485524.1"/>
</dbReference>
<dbReference type="AlphaFoldDB" id="A0A7H8QMY3"/>
<keyword evidence="2" id="KW-1185">Reference proteome</keyword>
<reference evidence="2" key="1">
    <citation type="submission" date="2020-06" db="EMBL/GenBank/DDBJ databases">
        <title>A chromosome-scale genome assembly of Talaromyces rugulosus W13939.</title>
        <authorList>
            <person name="Wang B."/>
            <person name="Guo L."/>
            <person name="Ye K."/>
            <person name="Wang L."/>
        </authorList>
    </citation>
    <scope>NUCLEOTIDE SEQUENCE [LARGE SCALE GENOMIC DNA]</scope>
    <source>
        <strain evidence="2">W13939</strain>
    </source>
</reference>
<gene>
    <name evidence="1" type="ORF">TRUGW13939_02330</name>
</gene>
<dbReference type="EMBL" id="CP055898">
    <property type="protein sequence ID" value="QKX55238.1"/>
    <property type="molecule type" value="Genomic_DNA"/>
</dbReference>
<name>A0A7H8QMY3_TALRU</name>
<organism evidence="1 2">
    <name type="scientific">Talaromyces rugulosus</name>
    <name type="common">Penicillium rugulosum</name>
    <dbReference type="NCBI Taxonomy" id="121627"/>
    <lineage>
        <taxon>Eukaryota</taxon>
        <taxon>Fungi</taxon>
        <taxon>Dikarya</taxon>
        <taxon>Ascomycota</taxon>
        <taxon>Pezizomycotina</taxon>
        <taxon>Eurotiomycetes</taxon>
        <taxon>Eurotiomycetidae</taxon>
        <taxon>Eurotiales</taxon>
        <taxon>Trichocomaceae</taxon>
        <taxon>Talaromyces</taxon>
        <taxon>Talaromyces sect. Islandici</taxon>
    </lineage>
</organism>
<dbReference type="Proteomes" id="UP000509510">
    <property type="component" value="Chromosome I"/>
</dbReference>
<dbReference type="KEGG" id="trg:TRUGW13939_02330"/>
<proteinExistence type="predicted"/>
<evidence type="ECO:0000313" key="2">
    <source>
        <dbReference type="Proteomes" id="UP000509510"/>
    </source>
</evidence>
<dbReference type="GeneID" id="55989839"/>
<sequence length="79" mass="8601">MAFEDPELEDTCLGLEKEPKLAYEAGAAPASPSWDAEPSSHEIGAIDTIDTIDTVLIRPLAREFALELASEHTSRSIIF</sequence>